<dbReference type="AlphaFoldDB" id="A0A1C4ACD0"/>
<name>A0A1C4ACD0_9GAMM</name>
<reference evidence="3" key="1">
    <citation type="submission" date="2016-08" db="EMBL/GenBank/DDBJ databases">
        <authorList>
            <person name="Varghese N."/>
            <person name="Submissions Spin"/>
        </authorList>
    </citation>
    <scope>NUCLEOTIDE SEQUENCE [LARGE SCALE GENOMIC DNA]</scope>
    <source>
        <strain evidence="3">R-53144</strain>
    </source>
</reference>
<keyword evidence="1" id="KW-0472">Membrane</keyword>
<organism evidence="2 3">
    <name type="scientific">Gilliamella intestini</name>
    <dbReference type="NCBI Taxonomy" id="1798183"/>
    <lineage>
        <taxon>Bacteria</taxon>
        <taxon>Pseudomonadati</taxon>
        <taxon>Pseudomonadota</taxon>
        <taxon>Gammaproteobacteria</taxon>
        <taxon>Orbales</taxon>
        <taxon>Orbaceae</taxon>
        <taxon>Gilliamella</taxon>
    </lineage>
</organism>
<dbReference type="Proteomes" id="UP000199698">
    <property type="component" value="Unassembled WGS sequence"/>
</dbReference>
<feature type="transmembrane region" description="Helical" evidence="1">
    <location>
        <begin position="113"/>
        <end position="129"/>
    </location>
</feature>
<dbReference type="RefSeq" id="WP_091121514.1">
    <property type="nucleotide sequence ID" value="NZ_FMBA01000010.1"/>
</dbReference>
<evidence type="ECO:0000313" key="3">
    <source>
        <dbReference type="Proteomes" id="UP000199698"/>
    </source>
</evidence>
<dbReference type="OrthoDB" id="9816040at2"/>
<sequence length="130" mass="15371">MDDIKLWTLLDGNGGFYYHNNTQNKNSIWSHQLWIGQQLEDQRKLGELTVQGIFCRAFFRNGDKVEVVVEPLHDGSYYAYALRRPIDHRLWLYPWAIKGTKANNDKNHSKKQLILLVFFGCFFMLIIQLH</sequence>
<dbReference type="EMBL" id="FMBA01000010">
    <property type="protein sequence ID" value="SCB92217.1"/>
    <property type="molecule type" value="Genomic_DNA"/>
</dbReference>
<accession>A0A1C4ACD0</accession>
<keyword evidence="3" id="KW-1185">Reference proteome</keyword>
<evidence type="ECO:0000256" key="1">
    <source>
        <dbReference type="SAM" id="Phobius"/>
    </source>
</evidence>
<evidence type="ECO:0000313" key="2">
    <source>
        <dbReference type="EMBL" id="SCB92217.1"/>
    </source>
</evidence>
<proteinExistence type="predicted"/>
<gene>
    <name evidence="2" type="ORF">GA0061080_101017</name>
</gene>
<protein>
    <submittedName>
        <fullName evidence="2">Uncharacterized protein</fullName>
    </submittedName>
</protein>
<keyword evidence="1" id="KW-1133">Transmembrane helix</keyword>
<keyword evidence="1" id="KW-0812">Transmembrane</keyword>